<sequence>MTKTWWSATIRRMSLLLFLRLILRKLVAAMMWIFQTLWLTFKMILILSLLWILWSALLIALKQKQQQGYLFMEKKSLSEERIYLLMKDSYQQTSLAERWLRGLSSRSVMEMINNIPYQLELYALFIMCLFLIFSFIKSISYIFCYLSYGRL</sequence>
<keyword evidence="3" id="KW-1185">Reference proteome</keyword>
<keyword evidence="1" id="KW-0472">Membrane</keyword>
<dbReference type="EMBL" id="JASCZI010121056">
    <property type="protein sequence ID" value="MED6159317.1"/>
    <property type="molecule type" value="Genomic_DNA"/>
</dbReference>
<proteinExistence type="predicted"/>
<comment type="caution">
    <text evidence="2">The sequence shown here is derived from an EMBL/GenBank/DDBJ whole genome shotgun (WGS) entry which is preliminary data.</text>
</comment>
<keyword evidence="1" id="KW-0812">Transmembrane</keyword>
<name>A0ABU6UDH7_9FABA</name>
<dbReference type="Proteomes" id="UP001341840">
    <property type="component" value="Unassembled WGS sequence"/>
</dbReference>
<feature type="transmembrane region" description="Helical" evidence="1">
    <location>
        <begin position="38"/>
        <end position="61"/>
    </location>
</feature>
<evidence type="ECO:0000313" key="2">
    <source>
        <dbReference type="EMBL" id="MED6159317.1"/>
    </source>
</evidence>
<evidence type="ECO:0000256" key="1">
    <source>
        <dbReference type="SAM" id="Phobius"/>
    </source>
</evidence>
<reference evidence="2 3" key="1">
    <citation type="journal article" date="2023" name="Plants (Basel)">
        <title>Bridging the Gap: Combining Genomics and Transcriptomics Approaches to Understand Stylosanthes scabra, an Orphan Legume from the Brazilian Caatinga.</title>
        <authorList>
            <person name="Ferreira-Neto J.R.C."/>
            <person name="da Silva M.D."/>
            <person name="Binneck E."/>
            <person name="de Melo N.F."/>
            <person name="da Silva R.H."/>
            <person name="de Melo A.L.T.M."/>
            <person name="Pandolfi V."/>
            <person name="Bustamante F.O."/>
            <person name="Brasileiro-Vidal A.C."/>
            <person name="Benko-Iseppon A.M."/>
        </authorList>
    </citation>
    <scope>NUCLEOTIDE SEQUENCE [LARGE SCALE GENOMIC DNA]</scope>
    <source>
        <tissue evidence="2">Leaves</tissue>
    </source>
</reference>
<accession>A0ABU6UDH7</accession>
<gene>
    <name evidence="2" type="ORF">PIB30_117493</name>
</gene>
<keyword evidence="1" id="KW-1133">Transmembrane helix</keyword>
<protein>
    <submittedName>
        <fullName evidence="2">Uncharacterized protein</fullName>
    </submittedName>
</protein>
<evidence type="ECO:0000313" key="3">
    <source>
        <dbReference type="Proteomes" id="UP001341840"/>
    </source>
</evidence>
<feature type="transmembrane region" description="Helical" evidence="1">
    <location>
        <begin position="121"/>
        <end position="148"/>
    </location>
</feature>
<organism evidence="2 3">
    <name type="scientific">Stylosanthes scabra</name>
    <dbReference type="NCBI Taxonomy" id="79078"/>
    <lineage>
        <taxon>Eukaryota</taxon>
        <taxon>Viridiplantae</taxon>
        <taxon>Streptophyta</taxon>
        <taxon>Embryophyta</taxon>
        <taxon>Tracheophyta</taxon>
        <taxon>Spermatophyta</taxon>
        <taxon>Magnoliopsida</taxon>
        <taxon>eudicotyledons</taxon>
        <taxon>Gunneridae</taxon>
        <taxon>Pentapetalae</taxon>
        <taxon>rosids</taxon>
        <taxon>fabids</taxon>
        <taxon>Fabales</taxon>
        <taxon>Fabaceae</taxon>
        <taxon>Papilionoideae</taxon>
        <taxon>50 kb inversion clade</taxon>
        <taxon>dalbergioids sensu lato</taxon>
        <taxon>Dalbergieae</taxon>
        <taxon>Pterocarpus clade</taxon>
        <taxon>Stylosanthes</taxon>
    </lineage>
</organism>